<feature type="region of interest" description="Disordered" evidence="1">
    <location>
        <begin position="877"/>
        <end position="916"/>
    </location>
</feature>
<feature type="region of interest" description="Disordered" evidence="1">
    <location>
        <begin position="19"/>
        <end position="618"/>
    </location>
</feature>
<feature type="compositionally biased region" description="Low complexity" evidence="1">
    <location>
        <begin position="970"/>
        <end position="996"/>
    </location>
</feature>
<feature type="compositionally biased region" description="Polar residues" evidence="1">
    <location>
        <begin position="839"/>
        <end position="851"/>
    </location>
</feature>
<evidence type="ECO:0000313" key="2">
    <source>
        <dbReference type="EMBL" id="TBU64465.1"/>
    </source>
</evidence>
<feature type="compositionally biased region" description="Gly residues" evidence="1">
    <location>
        <begin position="85"/>
        <end position="94"/>
    </location>
</feature>
<feature type="region of interest" description="Disordered" evidence="1">
    <location>
        <begin position="709"/>
        <end position="733"/>
    </location>
</feature>
<evidence type="ECO:0000256" key="1">
    <source>
        <dbReference type="SAM" id="MobiDB-lite"/>
    </source>
</evidence>
<feature type="compositionally biased region" description="Polar residues" evidence="1">
    <location>
        <begin position="635"/>
        <end position="657"/>
    </location>
</feature>
<feature type="compositionally biased region" description="Low complexity" evidence="1">
    <location>
        <begin position="562"/>
        <end position="572"/>
    </location>
</feature>
<evidence type="ECO:0000313" key="3">
    <source>
        <dbReference type="Proteomes" id="UP000292082"/>
    </source>
</evidence>
<feature type="compositionally biased region" description="Basic and acidic residues" evidence="1">
    <location>
        <begin position="878"/>
        <end position="888"/>
    </location>
</feature>
<dbReference type="EMBL" id="ML145086">
    <property type="protein sequence ID" value="TBU64465.1"/>
    <property type="molecule type" value="Genomic_DNA"/>
</dbReference>
<sequence length="1155" mass="121281">MRGQSIPGWAFLKGEASATWPNSLSVPGLTLHTPPEPSASSGAPSKDKHPTQRSQLTQESPVQSAVSSNAMGPPPSPGPSSKHNLGGGKSGGHYGTRPNRPVSGGPPPPARARRPHSGTDEEEEQPKKKKKRLLVNATPSSSRTAVLPAGASRSATYEKHLLKQPPSSAPAGTSRDAASQNRRATMDTGQLSRMRAQRIVERLNPHPGVKQKQANRSGPTTSRVPSSSLRGPLAGSSKPAIGSRVPSSSLRSQPPLAGPFKPIIGSRGPQQGSRFSSSSRAAPDKSGSATQRPLSTQRRKSAISQYDVIDISDEVDEQAAPRAARQTSRRASAPAAPPDEIIEILDSDEEAQMLSSRSRNTSRDEKPESSQQSTLPRRRAPAPARYKEVDGCIILESSDDDEPPTSSQVPLKKPSSTARRTSPVQRNASEPSSRPMAHTQEQPSDVQIPVPPPEQRPSLVATPPPLDDMEMVDSPPAMFEVPEPSAAVDFEMADGASQAAGSEVRPERGSESQVALAPEDITPATPSSPSHEEQPEAEDLVESNQPLTEPSEAPISMELVTEEGTTPDGTPTLCSTSPSEAGMQPVPELSDPSGSDLAQDPNSLASTPPLPHIAGLRADTASPVSTVLDPGLQNLVISGTPPGSSGSAENVQSPSEGSTATQSSSRRSSSRTRSLRPSDRVPWKMRGAVHDGSTGWIRGALKKRSELQYRLQGTGKSSPLVSPGGDTSAGSPTFSTNALADTSLSELPKDTCVSTAAVHETQKGPVEDVQLSAVVSTSRLDEASGLHQVIDPEVVEGEAAIPEPQSSLPQPTPVVPSVEPTPSVATAEIEKLEIHRPGTQPSTPPLENSLPQPLGPTLSQVIRDAANQNARKNVIDLTFDKSDDDRAAEAAGNPAEKSSESRGEVPPFTRPRDVQVTPATAVQVAVTALSTTSPSTVRTIDLNTIRNVGKRQSYITQVDRLSPIKPTNAPQLQQPSPSKTTTPSQPEQPSSLKLSFPPLPRNVRRPSAPDALRSPPAESAAIDSNSQASAQETALPAAIPKPRLPRRDVIRNMQTASSSSIGSSAPSLVSFASTATHAATDVPEIEMVVVEAAPSVPARNRLLASDIRPHTAISPSGSGSPSTDTTGEEGRSLLYPSSTPEASPEAEVRACCLLQ</sequence>
<feature type="compositionally biased region" description="Low complexity" evidence="1">
    <location>
        <begin position="318"/>
        <end position="334"/>
    </location>
</feature>
<dbReference type="AlphaFoldDB" id="A0A4Q9QA85"/>
<feature type="compositionally biased region" description="Polar residues" evidence="1">
    <location>
        <begin position="414"/>
        <end position="432"/>
    </location>
</feature>
<feature type="region of interest" description="Disordered" evidence="1">
    <location>
        <begin position="960"/>
        <end position="1046"/>
    </location>
</feature>
<feature type="region of interest" description="Disordered" evidence="1">
    <location>
        <begin position="632"/>
        <end position="689"/>
    </location>
</feature>
<accession>A0A4Q9QA85</accession>
<feature type="region of interest" description="Disordered" evidence="1">
    <location>
        <begin position="1109"/>
        <end position="1147"/>
    </location>
</feature>
<feature type="compositionally biased region" description="Polar residues" evidence="1">
    <location>
        <begin position="176"/>
        <end position="191"/>
    </location>
</feature>
<feature type="compositionally biased region" description="Polar residues" evidence="1">
    <location>
        <begin position="268"/>
        <end position="280"/>
    </location>
</feature>
<organism evidence="2 3">
    <name type="scientific">Dichomitus squalens</name>
    <dbReference type="NCBI Taxonomy" id="114155"/>
    <lineage>
        <taxon>Eukaryota</taxon>
        <taxon>Fungi</taxon>
        <taxon>Dikarya</taxon>
        <taxon>Basidiomycota</taxon>
        <taxon>Agaricomycotina</taxon>
        <taxon>Agaricomycetes</taxon>
        <taxon>Polyporales</taxon>
        <taxon>Polyporaceae</taxon>
        <taxon>Dichomitus</taxon>
    </lineage>
</organism>
<dbReference type="Proteomes" id="UP000292082">
    <property type="component" value="Unassembled WGS sequence"/>
</dbReference>
<feature type="compositionally biased region" description="Polar residues" evidence="1">
    <location>
        <begin position="212"/>
        <end position="229"/>
    </location>
</feature>
<name>A0A4Q9QA85_9APHY</name>
<reference evidence="2 3" key="1">
    <citation type="submission" date="2019-01" db="EMBL/GenBank/DDBJ databases">
        <title>Draft genome sequences of three monokaryotic isolates of the white-rot basidiomycete fungus Dichomitus squalens.</title>
        <authorList>
            <consortium name="DOE Joint Genome Institute"/>
            <person name="Lopez S.C."/>
            <person name="Andreopoulos B."/>
            <person name="Pangilinan J."/>
            <person name="Lipzen A."/>
            <person name="Riley R."/>
            <person name="Ahrendt S."/>
            <person name="Ng V."/>
            <person name="Barry K."/>
            <person name="Daum C."/>
            <person name="Grigoriev I.V."/>
            <person name="Hilden K.S."/>
            <person name="Makela M.R."/>
            <person name="de Vries R.P."/>
        </authorList>
    </citation>
    <scope>NUCLEOTIDE SEQUENCE [LARGE SCALE GENOMIC DNA]</scope>
    <source>
        <strain evidence="2 3">CBS 464.89</strain>
    </source>
</reference>
<feature type="compositionally biased region" description="Polar residues" evidence="1">
    <location>
        <begin position="287"/>
        <end position="296"/>
    </location>
</feature>
<feature type="compositionally biased region" description="Polar residues" evidence="1">
    <location>
        <begin position="52"/>
        <end position="70"/>
    </location>
</feature>
<feature type="compositionally biased region" description="Low complexity" evidence="1">
    <location>
        <begin position="658"/>
        <end position="667"/>
    </location>
</feature>
<feature type="region of interest" description="Disordered" evidence="1">
    <location>
        <begin position="834"/>
        <end position="857"/>
    </location>
</feature>
<feature type="compositionally biased region" description="Acidic residues" evidence="1">
    <location>
        <begin position="340"/>
        <end position="351"/>
    </location>
</feature>
<proteinExistence type="predicted"/>
<feature type="compositionally biased region" description="Polar residues" evidence="1">
    <location>
        <begin position="1022"/>
        <end position="1032"/>
    </location>
</feature>
<keyword evidence="3" id="KW-1185">Reference proteome</keyword>
<gene>
    <name evidence="2" type="ORF">BD310DRAFT_398983</name>
</gene>
<protein>
    <submittedName>
        <fullName evidence="2">Uncharacterized protein</fullName>
    </submittedName>
</protein>